<organism evidence="2">
    <name type="scientific">bioreactor metagenome</name>
    <dbReference type="NCBI Taxonomy" id="1076179"/>
    <lineage>
        <taxon>unclassified sequences</taxon>
        <taxon>metagenomes</taxon>
        <taxon>ecological metagenomes</taxon>
    </lineage>
</organism>
<sequence length="458" mass="51718">MLEAGYSVTNGDFKRIQQGDKESVLGIITEGGQELGDAYAWGRFSYNNITTRDSRFNTAMLNPLRGVPYFPVDPNLSDWKKQDYNLQMKVASKPLLDRYILGVQAEYNAHTGAKQVDPRSEQYFYSVNVKPGVAAFWGDHQLGVNFEYENMIQETRKHTNSNDQVNQDVFVMKGLGNHYTSVIGGLQSLKSFVYNANKVGGEFQYSYDLSDVRFFLNGGYTYRVEDVISDVTKPKKEGTLKESAVYANFAAVAQGENLHRLDVSYMSNRVKGIEYVQVLDLTYEVQQWVDVYSSIRSTYDQDDIRLSYDFYRGAGHEYSWKAGLFANYRLNDDLYIMPESQMKVENLYFGANGKVNLGAGANGKFILGADFVYKNNMDGLYNYGGADPASIVITQFMTPDFEYLKQNYYKIGGAASFFTTIGQARKSGMFLKLAADYYKPTEGDGNRVQATFGVGFTF</sequence>
<protein>
    <recommendedName>
        <fullName evidence="1">DUF6850 domain-containing protein</fullName>
    </recommendedName>
</protein>
<accession>A0A645APV1</accession>
<name>A0A645APV1_9ZZZZ</name>
<dbReference type="AlphaFoldDB" id="A0A645APV1"/>
<comment type="caution">
    <text evidence="2">The sequence shown here is derived from an EMBL/GenBank/DDBJ whole genome shotgun (WGS) entry which is preliminary data.</text>
</comment>
<gene>
    <name evidence="2" type="ORF">SDC9_101904</name>
</gene>
<proteinExistence type="predicted"/>
<dbReference type="InterPro" id="IPR049236">
    <property type="entry name" value="DUF6850"/>
</dbReference>
<dbReference type="Pfam" id="PF21012">
    <property type="entry name" value="DUF6850"/>
    <property type="match status" value="1"/>
</dbReference>
<reference evidence="2" key="1">
    <citation type="submission" date="2019-08" db="EMBL/GenBank/DDBJ databases">
        <authorList>
            <person name="Kucharzyk K."/>
            <person name="Murdoch R.W."/>
            <person name="Higgins S."/>
            <person name="Loffler F."/>
        </authorList>
    </citation>
    <scope>NUCLEOTIDE SEQUENCE</scope>
</reference>
<evidence type="ECO:0000313" key="2">
    <source>
        <dbReference type="EMBL" id="MPM55119.1"/>
    </source>
</evidence>
<dbReference type="EMBL" id="VSSQ01015121">
    <property type="protein sequence ID" value="MPM55119.1"/>
    <property type="molecule type" value="Genomic_DNA"/>
</dbReference>
<feature type="domain" description="DUF6850" evidence="1">
    <location>
        <begin position="2"/>
        <end position="458"/>
    </location>
</feature>
<evidence type="ECO:0000259" key="1">
    <source>
        <dbReference type="Pfam" id="PF21012"/>
    </source>
</evidence>